<dbReference type="KEGG" id="amur:ADH66_16010"/>
<dbReference type="PANTHER" id="PTHR36838:SF1">
    <property type="entry name" value="SLR1864 PROTEIN"/>
    <property type="match status" value="1"/>
</dbReference>
<evidence type="ECO:0000256" key="1">
    <source>
        <dbReference type="ARBA" id="ARBA00004651"/>
    </source>
</evidence>
<evidence type="ECO:0000256" key="3">
    <source>
        <dbReference type="ARBA" id="ARBA00022448"/>
    </source>
</evidence>
<keyword evidence="6 8" id="KW-1133">Transmembrane helix</keyword>
<dbReference type="GO" id="GO:0055085">
    <property type="term" value="P:transmembrane transport"/>
    <property type="evidence" value="ECO:0007669"/>
    <property type="project" value="InterPro"/>
</dbReference>
<dbReference type="InterPro" id="IPR004776">
    <property type="entry name" value="Mem_transp_PIN-like"/>
</dbReference>
<evidence type="ECO:0000256" key="4">
    <source>
        <dbReference type="ARBA" id="ARBA00022475"/>
    </source>
</evidence>
<feature type="transmembrane region" description="Helical" evidence="8">
    <location>
        <begin position="220"/>
        <end position="244"/>
    </location>
</feature>
<dbReference type="EMBL" id="CP065321">
    <property type="protein sequence ID" value="QQR31293.1"/>
    <property type="molecule type" value="Genomic_DNA"/>
</dbReference>
<evidence type="ECO:0000313" key="9">
    <source>
        <dbReference type="EMBL" id="ASB42025.1"/>
    </source>
</evidence>
<name>A0A1Z2XUB5_9FIRM</name>
<evidence type="ECO:0000256" key="2">
    <source>
        <dbReference type="ARBA" id="ARBA00010145"/>
    </source>
</evidence>
<feature type="transmembrane region" description="Helical" evidence="8">
    <location>
        <begin position="122"/>
        <end position="143"/>
    </location>
</feature>
<evidence type="ECO:0000256" key="5">
    <source>
        <dbReference type="ARBA" id="ARBA00022692"/>
    </source>
</evidence>
<evidence type="ECO:0000256" key="7">
    <source>
        <dbReference type="ARBA" id="ARBA00023136"/>
    </source>
</evidence>
<feature type="transmembrane region" description="Helical" evidence="8">
    <location>
        <begin position="37"/>
        <end position="55"/>
    </location>
</feature>
<reference evidence="10 12" key="3">
    <citation type="submission" date="2020-11" db="EMBL/GenBank/DDBJ databases">
        <title>Closed and high quality bacterial genomes of the OMM12 community.</title>
        <authorList>
            <person name="Marbouty M."/>
            <person name="Lamy-Besnier Q."/>
            <person name="Debarbieux L."/>
            <person name="Koszul R."/>
        </authorList>
    </citation>
    <scope>NUCLEOTIDE SEQUENCE [LARGE SCALE GENOMIC DNA]</scope>
    <source>
        <strain evidence="10 12">KB18</strain>
    </source>
</reference>
<feature type="transmembrane region" description="Helical" evidence="8">
    <location>
        <begin position="96"/>
        <end position="116"/>
    </location>
</feature>
<gene>
    <name evidence="9" type="ORF">ADH66_16010</name>
    <name evidence="10" type="ORF">I5Q82_06385</name>
</gene>
<dbReference type="GO" id="GO:0005886">
    <property type="term" value="C:plasma membrane"/>
    <property type="evidence" value="ECO:0007669"/>
    <property type="project" value="UniProtKB-SubCell"/>
</dbReference>
<keyword evidence="5 8" id="KW-0812">Transmembrane</keyword>
<reference evidence="11" key="2">
    <citation type="submission" date="2017-05" db="EMBL/GenBank/DDBJ databases">
        <title>Improved OligoMM genomes.</title>
        <authorList>
            <person name="Garzetti D."/>
        </authorList>
    </citation>
    <scope>NUCLEOTIDE SEQUENCE [LARGE SCALE GENOMIC DNA]</scope>
    <source>
        <strain evidence="11">KB18</strain>
    </source>
</reference>
<dbReference type="PANTHER" id="PTHR36838">
    <property type="entry name" value="AUXIN EFFLUX CARRIER FAMILY PROTEIN"/>
    <property type="match status" value="1"/>
</dbReference>
<protein>
    <submittedName>
        <fullName evidence="10">AEC family transporter</fullName>
    </submittedName>
</protein>
<keyword evidence="3" id="KW-0813">Transport</keyword>
<keyword evidence="4" id="KW-1003">Cell membrane</keyword>
<feature type="transmembrane region" description="Helical" evidence="8">
    <location>
        <begin position="282"/>
        <end position="303"/>
    </location>
</feature>
<evidence type="ECO:0000256" key="6">
    <source>
        <dbReference type="ARBA" id="ARBA00022989"/>
    </source>
</evidence>
<evidence type="ECO:0000313" key="11">
    <source>
        <dbReference type="Proteomes" id="UP000196710"/>
    </source>
</evidence>
<proteinExistence type="inferred from homology"/>
<feature type="transmembrane region" description="Helical" evidence="8">
    <location>
        <begin position="6"/>
        <end position="25"/>
    </location>
</feature>
<comment type="similarity">
    <text evidence="2">Belongs to the auxin efflux carrier (TC 2.A.69) family.</text>
</comment>
<reference evidence="9" key="1">
    <citation type="journal article" date="2017" name="Genome Announc.">
        <title>High-Quality Whole-Genome Sequences of the Oligo-Mouse-Microbiota Bacterial Community.</title>
        <authorList>
            <person name="Garzetti D."/>
            <person name="Brugiroux S."/>
            <person name="Bunk B."/>
            <person name="Pukall R."/>
            <person name="McCoy K.D."/>
            <person name="Macpherson A.J."/>
            <person name="Stecher B."/>
        </authorList>
    </citation>
    <scope>NUCLEOTIDE SEQUENCE</scope>
    <source>
        <strain evidence="9">KB18</strain>
    </source>
</reference>
<dbReference type="Proteomes" id="UP000196710">
    <property type="component" value="Chromosome"/>
</dbReference>
<evidence type="ECO:0000313" key="12">
    <source>
        <dbReference type="Proteomes" id="UP000596035"/>
    </source>
</evidence>
<dbReference type="EMBL" id="CP021422">
    <property type="protein sequence ID" value="ASB42025.1"/>
    <property type="molecule type" value="Genomic_DNA"/>
</dbReference>
<keyword evidence="7 8" id="KW-0472">Membrane</keyword>
<organism evidence="10 12">
    <name type="scientific">Acutalibacter muris</name>
    <dbReference type="NCBI Taxonomy" id="1796620"/>
    <lineage>
        <taxon>Bacteria</taxon>
        <taxon>Bacillati</taxon>
        <taxon>Bacillota</taxon>
        <taxon>Clostridia</taxon>
        <taxon>Eubacteriales</taxon>
        <taxon>Acutalibacteraceae</taxon>
        <taxon>Acutalibacter</taxon>
    </lineage>
</organism>
<dbReference type="InterPro" id="IPR038770">
    <property type="entry name" value="Na+/solute_symporter_sf"/>
</dbReference>
<accession>A0A1Z2XUB5</accession>
<dbReference type="Proteomes" id="UP000596035">
    <property type="component" value="Chromosome"/>
</dbReference>
<dbReference type="Pfam" id="PF03547">
    <property type="entry name" value="Mem_trans"/>
    <property type="match status" value="1"/>
</dbReference>
<feature type="transmembrane region" description="Helical" evidence="8">
    <location>
        <begin position="182"/>
        <end position="208"/>
    </location>
</feature>
<feature type="transmembrane region" description="Helical" evidence="8">
    <location>
        <begin position="155"/>
        <end position="176"/>
    </location>
</feature>
<dbReference type="AlphaFoldDB" id="A0A1Z2XUB5"/>
<feature type="transmembrane region" description="Helical" evidence="8">
    <location>
        <begin position="67"/>
        <end position="89"/>
    </location>
</feature>
<comment type="subcellular location">
    <subcellularLocation>
        <location evidence="1">Cell membrane</location>
        <topology evidence="1">Multi-pass membrane protein</topology>
    </subcellularLocation>
</comment>
<feature type="transmembrane region" description="Helical" evidence="8">
    <location>
        <begin position="250"/>
        <end position="270"/>
    </location>
</feature>
<evidence type="ECO:0000313" key="10">
    <source>
        <dbReference type="EMBL" id="QQR31293.1"/>
    </source>
</evidence>
<dbReference type="RefSeq" id="WP_066538782.1">
    <property type="nucleotide sequence ID" value="NZ_CAJTCQ010000001.1"/>
</dbReference>
<sequence length="304" mass="31631">METTSIVFQQTLTMAIYMLVGFALFKGGKITKEGSKSLANLLVWLIIPAVIINSFCVELSLEKLRALGLSALLAAVALAVSAAISHFAFKKSPVDNFAAAFSNCGFMGIPLVRAGFGDEAVFLLVGFVVLLNLLQWTYGAALLKGDKGAVSLKGVLLNPITVGTAAGVVLFVTGLGSRLPGVLGGAIGGLAALNSPVAMLVLGIYMAQTSLKETVMSPRLYVLSAVRLLLIPAVTLALLTPLPVDLTMKYVILLGASAPVGANVAVYAQLYGKDYSYACRTVVLSTVLSILTLPVLVAAAGILW</sequence>
<dbReference type="Gene3D" id="1.20.1530.20">
    <property type="match status" value="1"/>
</dbReference>
<evidence type="ECO:0000256" key="8">
    <source>
        <dbReference type="SAM" id="Phobius"/>
    </source>
</evidence>
<keyword evidence="11" id="KW-1185">Reference proteome</keyword>